<dbReference type="GO" id="GO:0016787">
    <property type="term" value="F:hydrolase activity"/>
    <property type="evidence" value="ECO:0007669"/>
    <property type="project" value="UniProtKB-UniRule"/>
</dbReference>
<dbReference type="AlphaFoldDB" id="A0A0A8BC07"/>
<dbReference type="EC" id="3.1.4.-" evidence="2"/>
<dbReference type="HOGENOM" id="CLU_063749_3_1_11"/>
<comment type="similarity">
    <text evidence="1 2">Belongs to the metallophosphoesterase superfamily. YfcE family.</text>
</comment>
<dbReference type="Pfam" id="PF12850">
    <property type="entry name" value="Metallophos_2"/>
    <property type="match status" value="1"/>
</dbReference>
<reference evidence="4 5" key="2">
    <citation type="journal article" date="2015" name="Genome Announc.">
        <title>Complete Genome Sequence of Coriobacteriaceae Strain 68-1-3, a Novel Mucus-Degrading Isolate from the Swine Intestinal Tract.</title>
        <authorList>
            <person name="Looft T."/>
            <person name="Bayles D.O."/>
            <person name="Alt D.P."/>
            <person name="Stanton T.B."/>
        </authorList>
    </citation>
    <scope>NUCLEOTIDE SEQUENCE [LARGE SCALE GENOMIC DNA]</scope>
    <source>
        <strain evidence="4 5">68-1-3</strain>
    </source>
</reference>
<gene>
    <name evidence="4" type="ORF">JI75_08560</name>
</gene>
<comment type="cofactor">
    <cofactor evidence="2">
        <name>a divalent metal cation</name>
        <dbReference type="ChEBI" id="CHEBI:60240"/>
    </cofactor>
</comment>
<dbReference type="RefSeq" id="WP_039690125.1">
    <property type="nucleotide sequence ID" value="NZ_CP009302.1"/>
</dbReference>
<dbReference type="Proteomes" id="UP000031121">
    <property type="component" value="Chromosome"/>
</dbReference>
<proteinExistence type="inferred from homology"/>
<dbReference type="InterPro" id="IPR000979">
    <property type="entry name" value="Phosphodiesterase_MJ0936/Vps29"/>
</dbReference>
<name>A0A0A8BC07_9ACTN</name>
<dbReference type="GO" id="GO:0046872">
    <property type="term" value="F:metal ion binding"/>
    <property type="evidence" value="ECO:0007669"/>
    <property type="project" value="UniProtKB-KW"/>
</dbReference>
<dbReference type="EMBL" id="CP009302">
    <property type="protein sequence ID" value="AJC12692.1"/>
    <property type="molecule type" value="Genomic_DNA"/>
</dbReference>
<accession>A0A0A8BC07</accession>
<evidence type="ECO:0000313" key="5">
    <source>
        <dbReference type="Proteomes" id="UP000031121"/>
    </source>
</evidence>
<feature type="domain" description="Calcineurin-like phosphoesterase" evidence="3">
    <location>
        <begin position="4"/>
        <end position="157"/>
    </location>
</feature>
<dbReference type="NCBIfam" id="TIGR00040">
    <property type="entry name" value="yfcE"/>
    <property type="match status" value="1"/>
</dbReference>
<protein>
    <recommendedName>
        <fullName evidence="2">Phosphoesterase</fullName>
        <ecNumber evidence="2">3.1.4.-</ecNumber>
    </recommendedName>
</protein>
<dbReference type="SUPFAM" id="SSF56300">
    <property type="entry name" value="Metallo-dependent phosphatases"/>
    <property type="match status" value="1"/>
</dbReference>
<dbReference type="OrthoDB" id="9785951at2"/>
<dbReference type="InterPro" id="IPR024654">
    <property type="entry name" value="Calcineurin-like_PHP_lpxH"/>
</dbReference>
<evidence type="ECO:0000259" key="3">
    <source>
        <dbReference type="Pfam" id="PF12850"/>
    </source>
</evidence>
<evidence type="ECO:0000313" key="4">
    <source>
        <dbReference type="EMBL" id="AJC12692.1"/>
    </source>
</evidence>
<evidence type="ECO:0000256" key="1">
    <source>
        <dbReference type="ARBA" id="ARBA00008950"/>
    </source>
</evidence>
<sequence>MAVVGILSDTHGFLPDRAYMALGGCDYIIHAGDICDRTVLRDLRSIPGVREVFAVLGNNDREGEYGPEVGRFSKPVIEGVRFLVAHYPDDVRIRPAGSSAVPPGEPVPDICIHGHTHVPSLLMGREAAPAKYVLCPGSVKRPRGGSSASVAFVEVEAGRIVDVRIRPLSGARG</sequence>
<keyword evidence="2" id="KW-0479">Metal-binding</keyword>
<dbReference type="InterPro" id="IPR029052">
    <property type="entry name" value="Metallo-depent_PP-like"/>
</dbReference>
<dbReference type="KEGG" id="cbac:JI75_08560"/>
<keyword evidence="5" id="KW-1185">Reference proteome</keyword>
<dbReference type="Gene3D" id="3.60.21.10">
    <property type="match status" value="1"/>
</dbReference>
<organism evidence="4 5">
    <name type="scientific">Berryella intestinalis</name>
    <dbReference type="NCBI Taxonomy" id="1531429"/>
    <lineage>
        <taxon>Bacteria</taxon>
        <taxon>Bacillati</taxon>
        <taxon>Actinomycetota</taxon>
        <taxon>Coriobacteriia</taxon>
        <taxon>Eggerthellales</taxon>
        <taxon>Eggerthellaceae</taxon>
        <taxon>Berryella</taxon>
    </lineage>
</organism>
<reference evidence="5" key="1">
    <citation type="submission" date="2014-08" db="EMBL/GenBank/DDBJ databases">
        <title>Coriobacteriaceae sp. complete genome.</title>
        <authorList>
            <person name="Looft T."/>
            <person name="Bayles D.O."/>
            <person name="Stanton T.B."/>
        </authorList>
    </citation>
    <scope>NUCLEOTIDE SEQUENCE [LARGE SCALE GENOMIC DNA]</scope>
    <source>
        <strain evidence="5">68-1-3</strain>
    </source>
</reference>
<dbReference type="STRING" id="1531429.JI75_08560"/>
<evidence type="ECO:0000256" key="2">
    <source>
        <dbReference type="RuleBase" id="RU362039"/>
    </source>
</evidence>